<dbReference type="Pfam" id="PF08448">
    <property type="entry name" value="PAS_4"/>
    <property type="match status" value="1"/>
</dbReference>
<dbReference type="InterPro" id="IPR001789">
    <property type="entry name" value="Sig_transdc_resp-reg_receiver"/>
</dbReference>
<dbReference type="NCBIfam" id="TIGR00229">
    <property type="entry name" value="sensory_box"/>
    <property type="match status" value="2"/>
</dbReference>
<dbReference type="PROSITE" id="PS50113">
    <property type="entry name" value="PAC"/>
    <property type="match status" value="2"/>
</dbReference>
<dbReference type="Gene3D" id="3.30.565.10">
    <property type="entry name" value="Histidine kinase-like ATPase, C-terminal domain"/>
    <property type="match status" value="1"/>
</dbReference>
<evidence type="ECO:0000256" key="1">
    <source>
        <dbReference type="ARBA" id="ARBA00000085"/>
    </source>
</evidence>
<dbReference type="InterPro" id="IPR000700">
    <property type="entry name" value="PAS-assoc_C"/>
</dbReference>
<feature type="domain" description="Histidine kinase" evidence="6">
    <location>
        <begin position="446"/>
        <end position="670"/>
    </location>
</feature>
<protein>
    <recommendedName>
        <fullName evidence="2">histidine kinase</fullName>
        <ecNumber evidence="2">2.7.13.3</ecNumber>
    </recommendedName>
</protein>
<accession>A0A8J7JDH8</accession>
<dbReference type="Pfam" id="PF00072">
    <property type="entry name" value="Response_reg"/>
    <property type="match status" value="1"/>
</dbReference>
<dbReference type="EMBL" id="JAEMHM010000008">
    <property type="protein sequence ID" value="MBJ6725183.1"/>
    <property type="molecule type" value="Genomic_DNA"/>
</dbReference>
<evidence type="ECO:0000256" key="3">
    <source>
        <dbReference type="ARBA" id="ARBA00022553"/>
    </source>
</evidence>
<dbReference type="Pfam" id="PF08447">
    <property type="entry name" value="PAS_3"/>
    <property type="match status" value="1"/>
</dbReference>
<dbReference type="Gene3D" id="3.40.50.2300">
    <property type="match status" value="1"/>
</dbReference>
<dbReference type="InterPro" id="IPR036097">
    <property type="entry name" value="HisK_dim/P_sf"/>
</dbReference>
<dbReference type="InterPro" id="IPR036890">
    <property type="entry name" value="HATPase_C_sf"/>
</dbReference>
<dbReference type="InterPro" id="IPR011006">
    <property type="entry name" value="CheY-like_superfamily"/>
</dbReference>
<dbReference type="SMART" id="SM00388">
    <property type="entry name" value="HisKA"/>
    <property type="match status" value="1"/>
</dbReference>
<dbReference type="SUPFAM" id="SSF52172">
    <property type="entry name" value="CheY-like"/>
    <property type="match status" value="1"/>
</dbReference>
<dbReference type="InterPro" id="IPR004358">
    <property type="entry name" value="Sig_transdc_His_kin-like_C"/>
</dbReference>
<dbReference type="SMART" id="SM00387">
    <property type="entry name" value="HATPase_c"/>
    <property type="match status" value="1"/>
</dbReference>
<dbReference type="InterPro" id="IPR000014">
    <property type="entry name" value="PAS"/>
</dbReference>
<dbReference type="PANTHER" id="PTHR43065:SF42">
    <property type="entry name" value="TWO-COMPONENT SENSOR PPRA"/>
    <property type="match status" value="1"/>
</dbReference>
<comment type="catalytic activity">
    <reaction evidence="1">
        <text>ATP + protein L-histidine = ADP + protein N-phospho-L-histidine.</text>
        <dbReference type="EC" id="2.7.13.3"/>
    </reaction>
</comment>
<dbReference type="InterPro" id="IPR013655">
    <property type="entry name" value="PAS_fold_3"/>
</dbReference>
<dbReference type="Proteomes" id="UP000636888">
    <property type="component" value="Unassembled WGS sequence"/>
</dbReference>
<evidence type="ECO:0000256" key="4">
    <source>
        <dbReference type="PROSITE-ProRule" id="PRU00169"/>
    </source>
</evidence>
<proteinExistence type="predicted"/>
<name>A0A8J7JDH8_9BACT</name>
<dbReference type="SUPFAM" id="SSF55785">
    <property type="entry name" value="PYP-like sensor domain (PAS domain)"/>
    <property type="match status" value="2"/>
</dbReference>
<dbReference type="RefSeq" id="WP_199384078.1">
    <property type="nucleotide sequence ID" value="NZ_JAEMHM010000008.1"/>
</dbReference>
<evidence type="ECO:0000313" key="11">
    <source>
        <dbReference type="Proteomes" id="UP000636888"/>
    </source>
</evidence>
<evidence type="ECO:0000259" key="7">
    <source>
        <dbReference type="PROSITE" id="PS50110"/>
    </source>
</evidence>
<dbReference type="PRINTS" id="PR00344">
    <property type="entry name" value="BCTRLSENSOR"/>
</dbReference>
<feature type="domain" description="PAS" evidence="8">
    <location>
        <begin position="170"/>
        <end position="225"/>
    </location>
</feature>
<dbReference type="SMART" id="SM00086">
    <property type="entry name" value="PAC"/>
    <property type="match status" value="2"/>
</dbReference>
<comment type="caution">
    <text evidence="10">The sequence shown here is derived from an EMBL/GenBank/DDBJ whole genome shotgun (WGS) entry which is preliminary data.</text>
</comment>
<dbReference type="Pfam" id="PF02518">
    <property type="entry name" value="HATPase_c"/>
    <property type="match status" value="1"/>
</dbReference>
<dbReference type="CDD" id="cd00130">
    <property type="entry name" value="PAS"/>
    <property type="match status" value="2"/>
</dbReference>
<dbReference type="InterPro" id="IPR035965">
    <property type="entry name" value="PAS-like_dom_sf"/>
</dbReference>
<dbReference type="SMART" id="SM00448">
    <property type="entry name" value="REC"/>
    <property type="match status" value="1"/>
</dbReference>
<dbReference type="PROSITE" id="PS50109">
    <property type="entry name" value="HIS_KIN"/>
    <property type="match status" value="1"/>
</dbReference>
<evidence type="ECO:0000313" key="10">
    <source>
        <dbReference type="EMBL" id="MBJ6725183.1"/>
    </source>
</evidence>
<dbReference type="GO" id="GO:0000155">
    <property type="term" value="F:phosphorelay sensor kinase activity"/>
    <property type="evidence" value="ECO:0007669"/>
    <property type="project" value="InterPro"/>
</dbReference>
<dbReference type="SUPFAM" id="SSF47384">
    <property type="entry name" value="Homodimeric domain of signal transducing histidine kinase"/>
    <property type="match status" value="1"/>
</dbReference>
<evidence type="ECO:0000259" key="8">
    <source>
        <dbReference type="PROSITE" id="PS50112"/>
    </source>
</evidence>
<dbReference type="Gene3D" id="1.10.287.130">
    <property type="match status" value="1"/>
</dbReference>
<dbReference type="SMART" id="SM00091">
    <property type="entry name" value="PAS"/>
    <property type="match status" value="3"/>
</dbReference>
<keyword evidence="5" id="KW-0175">Coiled coil</keyword>
<gene>
    <name evidence="10" type="ORF">JFN93_10725</name>
</gene>
<feature type="domain" description="Response regulatory" evidence="7">
    <location>
        <begin position="690"/>
        <end position="805"/>
    </location>
</feature>
<dbReference type="CDD" id="cd00082">
    <property type="entry name" value="HisKA"/>
    <property type="match status" value="1"/>
</dbReference>
<dbReference type="InterPro" id="IPR013656">
    <property type="entry name" value="PAS_4"/>
</dbReference>
<dbReference type="SUPFAM" id="SSF55874">
    <property type="entry name" value="ATPase domain of HSP90 chaperone/DNA topoisomerase II/histidine kinase"/>
    <property type="match status" value="1"/>
</dbReference>
<evidence type="ECO:0000259" key="6">
    <source>
        <dbReference type="PROSITE" id="PS50109"/>
    </source>
</evidence>
<dbReference type="PANTHER" id="PTHR43065">
    <property type="entry name" value="SENSOR HISTIDINE KINASE"/>
    <property type="match status" value="1"/>
</dbReference>
<keyword evidence="11" id="KW-1185">Reference proteome</keyword>
<dbReference type="AlphaFoldDB" id="A0A8J7JDH8"/>
<keyword evidence="3 4" id="KW-0597">Phosphoprotein</keyword>
<evidence type="ECO:0000256" key="5">
    <source>
        <dbReference type="SAM" id="Coils"/>
    </source>
</evidence>
<dbReference type="Pfam" id="PF13426">
    <property type="entry name" value="PAS_9"/>
    <property type="match status" value="1"/>
</dbReference>
<feature type="domain" description="PAC" evidence="9">
    <location>
        <begin position="374"/>
        <end position="426"/>
    </location>
</feature>
<organism evidence="10 11">
    <name type="scientific">Geomesophilobacter sediminis</name>
    <dbReference type="NCBI Taxonomy" id="2798584"/>
    <lineage>
        <taxon>Bacteria</taxon>
        <taxon>Pseudomonadati</taxon>
        <taxon>Thermodesulfobacteriota</taxon>
        <taxon>Desulfuromonadia</taxon>
        <taxon>Geobacterales</taxon>
        <taxon>Geobacteraceae</taxon>
        <taxon>Geomesophilobacter</taxon>
    </lineage>
</organism>
<sequence length="807" mass="90261">MGDDPAPPSLLDFFAGLCGPWDTACFIVNNEAKLIAANQAGVRLLGAGATDWPGKTLTDFLTNPPESVHRYLSVCARNRQQVPGVLTCAGNDGVDIRYRCVGHRIDTRASSAPLVFLRCNPSHNLADKFIALNEQLDKQHRIQNQLLVERDQLQVEIAERQRVEEELRQTTKTLNLIVENLPDMVFLKDGREFHFLQFNHAGETMLGIPREELLGKNDHDFFTQEQANFFTGKDREVFLRGEVVDIPEEPIRARDGQTRFLHTKKVPILDERGEPAYLLGISEDITNRKKAEEALRASEEKYRTVADFTYDWEYWVSPERQFIYCSPACERITGYSASEFIDNPSLLETIAHPEDQEEFRRHLSSAPSPSGAEYESEFRILHRSGEIRWISHACRAVYDRNGTYQGRRGANRDITDRKHAEEARISLEKQLLHAQKLESLGVLAGGIAHDFNNILMAIIGNADLALVKVPPEAPVVEYLRNIETAATRAADLAKQMLAYSGKGKFFVEPLEVNRLLREMLHMLEVSISKKAVLRLNLGEIPTVEADATQLRQVVMNLVINASEAIGDRSGVISITTGAIECDARYLQDIWQGEGISPGSYLYLEVADTGCGMDKETVSRIFDPFFTTKFTGRGLGLSAVIGIVRGHRGGIKVYSEPGKGTSFKILLPSSHAPAAPDAPREQGDQWQGEGTVLLVDDEEAVRGIGSQMLRELGFTPVTAKDGREALAIYREHPGIEFVILDLTMPHLDGEQCFRELRQTDPQAKVIISSGYNEQEIFAKFAGKGLSGFIQKPYHLNSLREAIKKLHKE</sequence>
<dbReference type="InterPro" id="IPR005467">
    <property type="entry name" value="His_kinase_dom"/>
</dbReference>
<dbReference type="InterPro" id="IPR003661">
    <property type="entry name" value="HisK_dim/P_dom"/>
</dbReference>
<feature type="domain" description="PAS" evidence="8">
    <location>
        <begin position="298"/>
        <end position="370"/>
    </location>
</feature>
<feature type="domain" description="PAC" evidence="9">
    <location>
        <begin position="244"/>
        <end position="297"/>
    </location>
</feature>
<evidence type="ECO:0000256" key="2">
    <source>
        <dbReference type="ARBA" id="ARBA00012438"/>
    </source>
</evidence>
<dbReference type="EC" id="2.7.13.3" evidence="2"/>
<dbReference type="InterPro" id="IPR003594">
    <property type="entry name" value="HATPase_dom"/>
</dbReference>
<reference evidence="10" key="1">
    <citation type="submission" date="2020-12" db="EMBL/GenBank/DDBJ databases">
        <title>Geomonas sp. Red875, isolated from river sediment.</title>
        <authorList>
            <person name="Xu Z."/>
            <person name="Zhang Z."/>
            <person name="Masuda Y."/>
            <person name="Itoh H."/>
            <person name="Senoo K."/>
        </authorList>
    </citation>
    <scope>NUCLEOTIDE SEQUENCE</scope>
    <source>
        <strain evidence="10">Red875</strain>
    </source>
</reference>
<dbReference type="PROSITE" id="PS50112">
    <property type="entry name" value="PAS"/>
    <property type="match status" value="2"/>
</dbReference>
<feature type="coiled-coil region" evidence="5">
    <location>
        <begin position="148"/>
        <end position="180"/>
    </location>
</feature>
<feature type="modified residue" description="4-aspartylphosphate" evidence="4">
    <location>
        <position position="740"/>
    </location>
</feature>
<dbReference type="PROSITE" id="PS50110">
    <property type="entry name" value="RESPONSE_REGULATORY"/>
    <property type="match status" value="1"/>
</dbReference>
<evidence type="ECO:0000259" key="9">
    <source>
        <dbReference type="PROSITE" id="PS50113"/>
    </source>
</evidence>
<dbReference type="InterPro" id="IPR001610">
    <property type="entry name" value="PAC"/>
</dbReference>
<dbReference type="Gene3D" id="3.30.450.20">
    <property type="entry name" value="PAS domain"/>
    <property type="match status" value="2"/>
</dbReference>